<organism evidence="2 3">
    <name type="scientific">Exidia glandulosa HHB12029</name>
    <dbReference type="NCBI Taxonomy" id="1314781"/>
    <lineage>
        <taxon>Eukaryota</taxon>
        <taxon>Fungi</taxon>
        <taxon>Dikarya</taxon>
        <taxon>Basidiomycota</taxon>
        <taxon>Agaricomycotina</taxon>
        <taxon>Agaricomycetes</taxon>
        <taxon>Auriculariales</taxon>
        <taxon>Exidiaceae</taxon>
        <taxon>Exidia</taxon>
    </lineage>
</organism>
<keyword evidence="1" id="KW-0732">Signal</keyword>
<sequence>MYHNFLRCRAVSLFLLDRAILLGHLYERHQRHSASCLFRVMFSSSCARTLYLALVSASISRGGLTSSSWAAGRVFWQDDVRRTSSRGRRSGRRLRNVSINVSSLQSATLRVLRTHPSGACRCRGSSAREHLQSHHCSR</sequence>
<evidence type="ECO:0008006" key="4">
    <source>
        <dbReference type="Google" id="ProtNLM"/>
    </source>
</evidence>
<evidence type="ECO:0000313" key="3">
    <source>
        <dbReference type="Proteomes" id="UP000077266"/>
    </source>
</evidence>
<dbReference type="InParanoid" id="A0A165JTQ5"/>
<gene>
    <name evidence="2" type="ORF">EXIGLDRAFT_478388</name>
</gene>
<feature type="chain" id="PRO_5007860306" description="Secreted protein" evidence="1">
    <location>
        <begin position="22"/>
        <end position="138"/>
    </location>
</feature>
<keyword evidence="3" id="KW-1185">Reference proteome</keyword>
<reference evidence="2 3" key="1">
    <citation type="journal article" date="2016" name="Mol. Biol. Evol.">
        <title>Comparative Genomics of Early-Diverging Mushroom-Forming Fungi Provides Insights into the Origins of Lignocellulose Decay Capabilities.</title>
        <authorList>
            <person name="Nagy L.G."/>
            <person name="Riley R."/>
            <person name="Tritt A."/>
            <person name="Adam C."/>
            <person name="Daum C."/>
            <person name="Floudas D."/>
            <person name="Sun H."/>
            <person name="Yadav J.S."/>
            <person name="Pangilinan J."/>
            <person name="Larsson K.H."/>
            <person name="Matsuura K."/>
            <person name="Barry K."/>
            <person name="Labutti K."/>
            <person name="Kuo R."/>
            <person name="Ohm R.A."/>
            <person name="Bhattacharya S.S."/>
            <person name="Shirouzu T."/>
            <person name="Yoshinaga Y."/>
            <person name="Martin F.M."/>
            <person name="Grigoriev I.V."/>
            <person name="Hibbett D.S."/>
        </authorList>
    </citation>
    <scope>NUCLEOTIDE SEQUENCE [LARGE SCALE GENOMIC DNA]</scope>
    <source>
        <strain evidence="2 3">HHB12029</strain>
    </source>
</reference>
<accession>A0A165JTQ5</accession>
<proteinExistence type="predicted"/>
<protein>
    <recommendedName>
        <fullName evidence="4">Secreted protein</fullName>
    </recommendedName>
</protein>
<name>A0A165JTQ5_EXIGL</name>
<feature type="signal peptide" evidence="1">
    <location>
        <begin position="1"/>
        <end position="21"/>
    </location>
</feature>
<dbReference type="EMBL" id="KV425959">
    <property type="protein sequence ID" value="KZV95317.1"/>
    <property type="molecule type" value="Genomic_DNA"/>
</dbReference>
<evidence type="ECO:0000313" key="2">
    <source>
        <dbReference type="EMBL" id="KZV95317.1"/>
    </source>
</evidence>
<dbReference type="Proteomes" id="UP000077266">
    <property type="component" value="Unassembled WGS sequence"/>
</dbReference>
<evidence type="ECO:0000256" key="1">
    <source>
        <dbReference type="SAM" id="SignalP"/>
    </source>
</evidence>
<dbReference type="AlphaFoldDB" id="A0A165JTQ5"/>